<protein>
    <submittedName>
        <fullName evidence="7">Transcriptional regulator, ModE family</fullName>
    </submittedName>
</protein>
<dbReference type="InterPro" id="IPR051815">
    <property type="entry name" value="Molybdate_resp_trans_reg"/>
</dbReference>
<dbReference type="SUPFAM" id="SSF50331">
    <property type="entry name" value="MOP-like"/>
    <property type="match status" value="2"/>
</dbReference>
<dbReference type="Gene3D" id="1.10.10.10">
    <property type="entry name" value="Winged helix-like DNA-binding domain superfamily/Winged helix DNA-binding domain"/>
    <property type="match status" value="1"/>
</dbReference>
<dbReference type="GO" id="GO:0030151">
    <property type="term" value="F:molybdenum ion binding"/>
    <property type="evidence" value="ECO:0007669"/>
    <property type="project" value="UniProtKB-UniRule"/>
</dbReference>
<dbReference type="Pfam" id="PF03459">
    <property type="entry name" value="TOBE"/>
    <property type="match status" value="2"/>
</dbReference>
<dbReference type="KEGG" id="cinf:CINF_0253"/>
<evidence type="ECO:0000313" key="7">
    <source>
        <dbReference type="EMBL" id="QLI04802.1"/>
    </source>
</evidence>
<name>A0A7H9CFQ7_9BACT</name>
<dbReference type="GO" id="GO:0015689">
    <property type="term" value="P:molybdate ion transport"/>
    <property type="evidence" value="ECO:0007669"/>
    <property type="project" value="UniProtKB-UniRule"/>
</dbReference>
<dbReference type="InterPro" id="IPR016462">
    <property type="entry name" value="ModE"/>
</dbReference>
<dbReference type="InterPro" id="IPR008995">
    <property type="entry name" value="Mo/tungstate-bd_C_term_dom"/>
</dbReference>
<organism evidence="7 8">
    <name type="scientific">Candidatus Campylobacter infans</name>
    <dbReference type="NCBI Taxonomy" id="2561898"/>
    <lineage>
        <taxon>Bacteria</taxon>
        <taxon>Pseudomonadati</taxon>
        <taxon>Campylobacterota</taxon>
        <taxon>Epsilonproteobacteria</taxon>
        <taxon>Campylobacterales</taxon>
        <taxon>Campylobacteraceae</taxon>
        <taxon>Campylobacter</taxon>
    </lineage>
</organism>
<dbReference type="Proteomes" id="UP000509414">
    <property type="component" value="Chromosome"/>
</dbReference>
<dbReference type="PIRSF" id="PIRSF005763">
    <property type="entry name" value="Txn_reg_ModE"/>
    <property type="match status" value="1"/>
</dbReference>
<evidence type="ECO:0000256" key="2">
    <source>
        <dbReference type="ARBA" id="ARBA00022448"/>
    </source>
</evidence>
<comment type="similarity">
    <text evidence="1 5">Belongs to the ModE family.</text>
</comment>
<accession>A0A7H9CFQ7</accession>
<evidence type="ECO:0000259" key="6">
    <source>
        <dbReference type="PROSITE" id="PS51866"/>
    </source>
</evidence>
<proteinExistence type="inferred from homology"/>
<sequence length="250" mass="27780">MKISADLKIYLDNEIYLDKKQIALLKAIAKTGSIKEAAKILNISYKSAWDYLNALNFKQELVICKKNSGTKLSQKALKIIKNYELIQNLQQSFLDKISNININLEFISKFCFTLSARNQLQVTITKIIQGAVNCEVIGRLENGDELKATITLKSQQNMDLKLGDSVYFIFKAPSVIISKDKLENSLMPNILKAKVISATLGAVNSEIIASLSNQEQIVAIIPNDSTMDLRLSVNDEIGVIINANDIIIGK</sequence>
<keyword evidence="8" id="KW-1185">Reference proteome</keyword>
<feature type="domain" description="Mop" evidence="6">
    <location>
        <begin position="113"/>
        <end position="179"/>
    </location>
</feature>
<dbReference type="RefSeq" id="WP_179975456.1">
    <property type="nucleotide sequence ID" value="NZ_CP049075.1"/>
</dbReference>
<keyword evidence="4" id="KW-0677">Repeat</keyword>
<dbReference type="AlphaFoldDB" id="A0A7H9CFQ7"/>
<dbReference type="InterPro" id="IPR036388">
    <property type="entry name" value="WH-like_DNA-bd_sf"/>
</dbReference>
<reference evidence="7 8" key="1">
    <citation type="submission" date="2020-02" db="EMBL/GenBank/DDBJ databases">
        <title>Complete genome sequence of the novel Campylobacter species Candidatus Campylobacter infans.</title>
        <authorList>
            <person name="Duim B."/>
            <person name="Zomer A."/>
            <person name="van der Graaf L."/>
            <person name="Wagenaar J."/>
        </authorList>
    </citation>
    <scope>NUCLEOTIDE SEQUENCE [LARGE SCALE GENOMIC DNA]</scope>
    <source>
        <strain evidence="7 8">19S00001</strain>
    </source>
</reference>
<dbReference type="EMBL" id="CP049075">
    <property type="protein sequence ID" value="QLI04802.1"/>
    <property type="molecule type" value="Genomic_DNA"/>
</dbReference>
<dbReference type="PANTHER" id="PTHR30432">
    <property type="entry name" value="TRANSCRIPTIONAL REGULATOR MODE"/>
    <property type="match status" value="1"/>
</dbReference>
<keyword evidence="2 5" id="KW-0813">Transport</keyword>
<dbReference type="InterPro" id="IPR004606">
    <property type="entry name" value="Mop_domain"/>
</dbReference>
<evidence type="ECO:0000313" key="8">
    <source>
        <dbReference type="Proteomes" id="UP000509414"/>
    </source>
</evidence>
<dbReference type="InterPro" id="IPR036390">
    <property type="entry name" value="WH_DNA-bd_sf"/>
</dbReference>
<dbReference type="PANTHER" id="PTHR30432:SF1">
    <property type="entry name" value="DNA-BINDING TRANSCRIPTIONAL DUAL REGULATOR MODE"/>
    <property type="match status" value="1"/>
</dbReference>
<dbReference type="InterPro" id="IPR005116">
    <property type="entry name" value="Transp-assoc_OB_typ1"/>
</dbReference>
<keyword evidence="3 5" id="KW-0500">Molybdenum</keyword>
<evidence type="ECO:0000256" key="4">
    <source>
        <dbReference type="ARBA" id="ARBA00022737"/>
    </source>
</evidence>
<evidence type="ECO:0000256" key="1">
    <source>
        <dbReference type="ARBA" id="ARBA00008110"/>
    </source>
</evidence>
<dbReference type="SUPFAM" id="SSF46785">
    <property type="entry name" value="Winged helix' DNA-binding domain"/>
    <property type="match status" value="1"/>
</dbReference>
<gene>
    <name evidence="7" type="ORF">CINF_0253</name>
</gene>
<dbReference type="Gene3D" id="2.40.50.100">
    <property type="match status" value="2"/>
</dbReference>
<dbReference type="PROSITE" id="PS51866">
    <property type="entry name" value="MOP"/>
    <property type="match status" value="1"/>
</dbReference>
<dbReference type="NCBIfam" id="TIGR00638">
    <property type="entry name" value="Mop"/>
    <property type="match status" value="1"/>
</dbReference>
<evidence type="ECO:0000256" key="3">
    <source>
        <dbReference type="ARBA" id="ARBA00022505"/>
    </source>
</evidence>
<dbReference type="GO" id="GO:0006355">
    <property type="term" value="P:regulation of DNA-templated transcription"/>
    <property type="evidence" value="ECO:0007669"/>
    <property type="project" value="InterPro"/>
</dbReference>
<evidence type="ECO:0000256" key="5">
    <source>
        <dbReference type="PIRNR" id="PIRNR005763"/>
    </source>
</evidence>